<organism evidence="1 2">
    <name type="scientific">Amborella trichopoda</name>
    <dbReference type="NCBI Taxonomy" id="13333"/>
    <lineage>
        <taxon>Eukaryota</taxon>
        <taxon>Viridiplantae</taxon>
        <taxon>Streptophyta</taxon>
        <taxon>Embryophyta</taxon>
        <taxon>Tracheophyta</taxon>
        <taxon>Spermatophyta</taxon>
        <taxon>Magnoliopsida</taxon>
        <taxon>Amborellales</taxon>
        <taxon>Amborellaceae</taxon>
        <taxon>Amborella</taxon>
    </lineage>
</organism>
<evidence type="ECO:0008006" key="3">
    <source>
        <dbReference type="Google" id="ProtNLM"/>
    </source>
</evidence>
<dbReference type="InterPro" id="IPR010683">
    <property type="entry name" value="DUF1262"/>
</dbReference>
<dbReference type="PANTHER" id="PTHR31050">
    <property type="entry name" value="OS08G0413200 PROTEIN"/>
    <property type="match status" value="1"/>
</dbReference>
<dbReference type="HOGENOM" id="CLU_061278_1_0_1"/>
<reference evidence="2" key="1">
    <citation type="journal article" date="2013" name="Science">
        <title>The Amborella genome and the evolution of flowering plants.</title>
        <authorList>
            <consortium name="Amborella Genome Project"/>
        </authorList>
    </citation>
    <scope>NUCLEOTIDE SEQUENCE [LARGE SCALE GENOMIC DNA]</scope>
</reference>
<dbReference type="KEGG" id="atr:18427549"/>
<dbReference type="AlphaFoldDB" id="W1NXU7"/>
<proteinExistence type="predicted"/>
<dbReference type="EMBL" id="KI394998">
    <property type="protein sequence ID" value="ERM99514.1"/>
    <property type="molecule type" value="Genomic_DNA"/>
</dbReference>
<dbReference type="Pfam" id="PF06880">
    <property type="entry name" value="DUF1262"/>
    <property type="match status" value="1"/>
</dbReference>
<dbReference type="OrthoDB" id="1898393at2759"/>
<name>W1NXU7_AMBTC</name>
<evidence type="ECO:0000313" key="1">
    <source>
        <dbReference type="EMBL" id="ERM99514.1"/>
    </source>
</evidence>
<evidence type="ECO:0000313" key="2">
    <source>
        <dbReference type="Proteomes" id="UP000017836"/>
    </source>
</evidence>
<sequence length="406" mass="46906">MYVTKPLSLFRQAGTGRADGNTLFDPPPEGPFSGYLVLQDIDEDSDMDACCWSCETDIRLKSTPFPQNKQIIVKFTERQGGGKHSHTYTYRDPAYFIPALGEPLSSDLYYVVKAKGKNSGLVCTCSREEDKTLFLFVNDKKPMPFNHNNIYQRMHVYTKKKNDKRFRAKSLAPDGYPPQFLRRKEWKAYISESKALNLEEAHGMDASLRAEVPPFEFPISQKGSYPIVLGHWYCPSIFIEERGGLEKPVDKMKQSMYYRVSLEQQWEEIYCCEGFGREEVGVDRCVRKEEALLNGKEGVQERRANEGGIVWFEARERMGLEGGLVGVGLNEVVMEKMRWDQAIVEREGDGKEVSVRKVFKSESEGIWKFGLYVLVERYVLRRLNGSLVFTYAFRRPHQLREKWESQ</sequence>
<gene>
    <name evidence="1" type="ORF">AMTR_s00088p00051370</name>
</gene>
<dbReference type="eggNOG" id="ENOG502QPJ9">
    <property type="taxonomic scope" value="Eukaryota"/>
</dbReference>
<keyword evidence="2" id="KW-1185">Reference proteome</keyword>
<dbReference type="Proteomes" id="UP000017836">
    <property type="component" value="Unassembled WGS sequence"/>
</dbReference>
<dbReference type="Gramene" id="ERM99514">
    <property type="protein sequence ID" value="ERM99514"/>
    <property type="gene ID" value="AMTR_s00088p00051370"/>
</dbReference>
<accession>W1NXU7</accession>
<dbReference type="PANTHER" id="PTHR31050:SF3">
    <property type="entry name" value="OS08G0412800 PROTEIN"/>
    <property type="match status" value="1"/>
</dbReference>
<protein>
    <recommendedName>
        <fullName evidence="3">Insecticidal crystal toxin domain-containing protein</fullName>
    </recommendedName>
</protein>